<proteinExistence type="predicted"/>
<sequence>MNSPVHALVPAGDPIHLKALVPPRRIGAPVPHRAFLFLQGPPGPLFRKLGARISQQGYPVYRINLNGGDLRDWRDPTANFCGRFSQWPVFFDKFLREHRITDIVLFGDCRPYHVSAHGVAGMRHVRTHVLEEGYLRPHWMTLEPEGVNARSTLSRDKTWFREEARRLSVEPNLAPVTASFRRRARDSYWHYHAIVTGLLRFPHYRPHRSSPIIIEGLGWLWKFACEKKKRERAQAVMRALKSKSLFVLPLQLSGDFQIRAHSPFPDMQGAASFVIESFAAHAPEDVHLLLKAHPLDCSFFRWDKFVQAHAERLGLTQRLHFVDGGDLDDMVACARGLVCVNSTSATLALAKDTPVCTIGEAIYDMPGLTHQGHLDTFWLRPTPPEPGLYKDFRRVLVDRCLVRGGLASESAVATLVEGLAERLCSQPLVQSVAIQASMAAK</sequence>
<dbReference type="RefSeq" id="WP_344698955.1">
    <property type="nucleotide sequence ID" value="NZ_BAABBM010000001.1"/>
</dbReference>
<name>A0ABP7L746_9SPHN</name>
<dbReference type="InterPro" id="IPR007833">
    <property type="entry name" value="Capsule_polysaccharide_synth"/>
</dbReference>
<evidence type="ECO:0000313" key="1">
    <source>
        <dbReference type="EMBL" id="GAA3896177.1"/>
    </source>
</evidence>
<dbReference type="Proteomes" id="UP001500827">
    <property type="component" value="Unassembled WGS sequence"/>
</dbReference>
<dbReference type="Pfam" id="PF05159">
    <property type="entry name" value="Capsule_synth"/>
    <property type="match status" value="1"/>
</dbReference>
<protein>
    <submittedName>
        <fullName evidence="1">Capsule biosynthesis protein</fullName>
    </submittedName>
</protein>
<accession>A0ABP7L746</accession>
<evidence type="ECO:0000313" key="2">
    <source>
        <dbReference type="Proteomes" id="UP001500827"/>
    </source>
</evidence>
<organism evidence="1 2">
    <name type="scientific">Sphingomonas limnosediminicola</name>
    <dbReference type="NCBI Taxonomy" id="940133"/>
    <lineage>
        <taxon>Bacteria</taxon>
        <taxon>Pseudomonadati</taxon>
        <taxon>Pseudomonadota</taxon>
        <taxon>Alphaproteobacteria</taxon>
        <taxon>Sphingomonadales</taxon>
        <taxon>Sphingomonadaceae</taxon>
        <taxon>Sphingomonas</taxon>
    </lineage>
</organism>
<gene>
    <name evidence="1" type="ORF">GCM10022276_13970</name>
</gene>
<keyword evidence="2" id="KW-1185">Reference proteome</keyword>
<reference evidence="2" key="1">
    <citation type="journal article" date="2019" name="Int. J. Syst. Evol. Microbiol.">
        <title>The Global Catalogue of Microorganisms (GCM) 10K type strain sequencing project: providing services to taxonomists for standard genome sequencing and annotation.</title>
        <authorList>
            <consortium name="The Broad Institute Genomics Platform"/>
            <consortium name="The Broad Institute Genome Sequencing Center for Infectious Disease"/>
            <person name="Wu L."/>
            <person name="Ma J."/>
        </authorList>
    </citation>
    <scope>NUCLEOTIDE SEQUENCE [LARGE SCALE GENOMIC DNA]</scope>
    <source>
        <strain evidence="2">JCM 17543</strain>
    </source>
</reference>
<dbReference type="CDD" id="cd16441">
    <property type="entry name" value="beta_Kdo_transferase_KpsS"/>
    <property type="match status" value="1"/>
</dbReference>
<comment type="caution">
    <text evidence="1">The sequence shown here is derived from an EMBL/GenBank/DDBJ whole genome shotgun (WGS) entry which is preliminary data.</text>
</comment>
<dbReference type="EMBL" id="BAABBM010000001">
    <property type="protein sequence ID" value="GAA3896177.1"/>
    <property type="molecule type" value="Genomic_DNA"/>
</dbReference>